<gene>
    <name evidence="1" type="ORF">A0128_20395</name>
</gene>
<protein>
    <submittedName>
        <fullName evidence="1">Uncharacterized protein</fullName>
    </submittedName>
</protein>
<dbReference type="EMBL" id="CP015218">
    <property type="protein sequence ID" value="AOP36379.1"/>
    <property type="molecule type" value="Genomic_DNA"/>
</dbReference>
<proteinExistence type="predicted"/>
<keyword evidence="2" id="KW-1185">Reference proteome</keyword>
<name>A0A1D7V3I9_9LEPT</name>
<organism evidence="1 2">
    <name type="scientific">Leptospira tipperaryensis</name>
    <dbReference type="NCBI Taxonomy" id="2564040"/>
    <lineage>
        <taxon>Bacteria</taxon>
        <taxon>Pseudomonadati</taxon>
        <taxon>Spirochaetota</taxon>
        <taxon>Spirochaetia</taxon>
        <taxon>Leptospirales</taxon>
        <taxon>Leptospiraceae</taxon>
        <taxon>Leptospira</taxon>
    </lineage>
</organism>
<sequence>MNEIIVNLIKNPDLPASEANFNTINSFDEIERFGKNLRLNEKYIKYLQIVSFVTEYNLQWYIIGSEKNNGV</sequence>
<dbReference type="AlphaFoldDB" id="A0A1D7V3I9"/>
<evidence type="ECO:0000313" key="2">
    <source>
        <dbReference type="Proteomes" id="UP000094197"/>
    </source>
</evidence>
<reference evidence="1 2" key="1">
    <citation type="submission" date="2016-04" db="EMBL/GenBank/DDBJ databases">
        <title>Complete genome seqeunce of Leptospira alstonii serovar Room22.</title>
        <authorList>
            <person name="Nally J.E."/>
            <person name="Bayles D.O."/>
            <person name="Hurley D."/>
            <person name="Fanning S."/>
            <person name="McMahon B.J."/>
            <person name="Arent Z."/>
        </authorList>
    </citation>
    <scope>NUCLEOTIDE SEQUENCE [LARGE SCALE GENOMIC DNA]</scope>
    <source>
        <strain evidence="1 2">GWTS #1</strain>
    </source>
</reference>
<dbReference type="KEGG" id="laj:A0128_20395"/>
<accession>A0A1D7V3I9</accession>
<evidence type="ECO:0000313" key="1">
    <source>
        <dbReference type="EMBL" id="AOP36379.1"/>
    </source>
</evidence>
<dbReference type="Proteomes" id="UP000094197">
    <property type="component" value="Chromosome 2"/>
</dbReference>